<feature type="compositionally biased region" description="Gly residues" evidence="4">
    <location>
        <begin position="964"/>
        <end position="976"/>
    </location>
</feature>
<dbReference type="InterPro" id="IPR057962">
    <property type="entry name" value="SPT23_MGA2_DBD"/>
</dbReference>
<feature type="region of interest" description="Disordered" evidence="4">
    <location>
        <begin position="1098"/>
        <end position="1127"/>
    </location>
</feature>
<feature type="compositionally biased region" description="Low complexity" evidence="4">
    <location>
        <begin position="1187"/>
        <end position="1199"/>
    </location>
</feature>
<keyword evidence="5" id="KW-0472">Membrane</keyword>
<feature type="repeat" description="ANK" evidence="3">
    <location>
        <begin position="1047"/>
        <end position="1079"/>
    </location>
</feature>
<feature type="compositionally biased region" description="Polar residues" evidence="4">
    <location>
        <begin position="613"/>
        <end position="650"/>
    </location>
</feature>
<dbReference type="Pfam" id="PF01833">
    <property type="entry name" value="TIG"/>
    <property type="match status" value="1"/>
</dbReference>
<evidence type="ECO:0000256" key="1">
    <source>
        <dbReference type="ARBA" id="ARBA00022737"/>
    </source>
</evidence>
<feature type="domain" description="IPT/TIG" evidence="6">
    <location>
        <begin position="828"/>
        <end position="916"/>
    </location>
</feature>
<feature type="compositionally biased region" description="Low complexity" evidence="4">
    <location>
        <begin position="686"/>
        <end position="699"/>
    </location>
</feature>
<evidence type="ECO:0000313" key="7">
    <source>
        <dbReference type="EMBL" id="RKU47428.1"/>
    </source>
</evidence>
<proteinExistence type="predicted"/>
<dbReference type="Gene3D" id="2.60.40.10">
    <property type="entry name" value="Immunoglobulins"/>
    <property type="match status" value="1"/>
</dbReference>
<feature type="region of interest" description="Disordered" evidence="4">
    <location>
        <begin position="65"/>
        <end position="104"/>
    </location>
</feature>
<reference evidence="7 8" key="1">
    <citation type="submission" date="2018-08" db="EMBL/GenBank/DDBJ databases">
        <title>Draft genome of the lignicolous fungus Coniochaeta pulveracea.</title>
        <authorList>
            <person name="Borstlap C.J."/>
            <person name="De Witt R.N."/>
            <person name="Botha A."/>
            <person name="Volschenk H."/>
        </authorList>
    </citation>
    <scope>NUCLEOTIDE SEQUENCE [LARGE SCALE GENOMIC DNA]</scope>
    <source>
        <strain evidence="7 8">CAB683</strain>
    </source>
</reference>
<feature type="transmembrane region" description="Helical" evidence="5">
    <location>
        <begin position="1439"/>
        <end position="1459"/>
    </location>
</feature>
<dbReference type="Gene3D" id="1.25.40.20">
    <property type="entry name" value="Ankyrin repeat-containing domain"/>
    <property type="match status" value="1"/>
</dbReference>
<feature type="region of interest" description="Disordered" evidence="4">
    <location>
        <begin position="1365"/>
        <end position="1403"/>
    </location>
</feature>
<dbReference type="Proteomes" id="UP000275385">
    <property type="component" value="Unassembled WGS sequence"/>
</dbReference>
<feature type="compositionally biased region" description="Polar residues" evidence="4">
    <location>
        <begin position="565"/>
        <end position="576"/>
    </location>
</feature>
<dbReference type="InterPro" id="IPR002110">
    <property type="entry name" value="Ankyrin_rpt"/>
</dbReference>
<keyword evidence="5" id="KW-1133">Transmembrane helix</keyword>
<comment type="caution">
    <text evidence="7">The sequence shown here is derived from an EMBL/GenBank/DDBJ whole genome shotgun (WGS) entry which is preliminary data.</text>
</comment>
<feature type="region of interest" description="Disordered" evidence="4">
    <location>
        <begin position="220"/>
        <end position="269"/>
    </location>
</feature>
<dbReference type="STRING" id="177199.A0A420YHQ8"/>
<feature type="compositionally biased region" description="Acidic residues" evidence="4">
    <location>
        <begin position="1144"/>
        <end position="1166"/>
    </location>
</feature>
<feature type="compositionally biased region" description="Polar residues" evidence="4">
    <location>
        <begin position="243"/>
        <end position="258"/>
    </location>
</feature>
<evidence type="ECO:0000313" key="8">
    <source>
        <dbReference type="Proteomes" id="UP000275385"/>
    </source>
</evidence>
<organism evidence="7 8">
    <name type="scientific">Coniochaeta pulveracea</name>
    <dbReference type="NCBI Taxonomy" id="177199"/>
    <lineage>
        <taxon>Eukaryota</taxon>
        <taxon>Fungi</taxon>
        <taxon>Dikarya</taxon>
        <taxon>Ascomycota</taxon>
        <taxon>Pezizomycotina</taxon>
        <taxon>Sordariomycetes</taxon>
        <taxon>Sordariomycetidae</taxon>
        <taxon>Coniochaetales</taxon>
        <taxon>Coniochaetaceae</taxon>
        <taxon>Coniochaeta</taxon>
    </lineage>
</organism>
<dbReference type="SMART" id="SM00429">
    <property type="entry name" value="IPT"/>
    <property type="match status" value="1"/>
</dbReference>
<dbReference type="InterPro" id="IPR014756">
    <property type="entry name" value="Ig_E-set"/>
</dbReference>
<dbReference type="GO" id="GO:0085020">
    <property type="term" value="P:protein K6-linked ubiquitination"/>
    <property type="evidence" value="ECO:0007669"/>
    <property type="project" value="TreeGrafter"/>
</dbReference>
<evidence type="ECO:0000256" key="4">
    <source>
        <dbReference type="SAM" id="MobiDB-lite"/>
    </source>
</evidence>
<keyword evidence="1" id="KW-0677">Repeat</keyword>
<feature type="compositionally biased region" description="Low complexity" evidence="4">
    <location>
        <begin position="1366"/>
        <end position="1378"/>
    </location>
</feature>
<dbReference type="SMART" id="SM00248">
    <property type="entry name" value="ANK"/>
    <property type="match status" value="2"/>
</dbReference>
<feature type="region of interest" description="Disordered" evidence="4">
    <location>
        <begin position="154"/>
        <end position="176"/>
    </location>
</feature>
<feature type="compositionally biased region" description="Basic and acidic residues" evidence="4">
    <location>
        <begin position="1098"/>
        <end position="1107"/>
    </location>
</feature>
<protein>
    <recommendedName>
        <fullName evidence="6">IPT/TIG domain-containing protein</fullName>
    </recommendedName>
</protein>
<dbReference type="InterPro" id="IPR002909">
    <property type="entry name" value="IPT_dom"/>
</dbReference>
<sequence>MCDMNATHLDHNGEYMLESDEGSPLPVINHFSEDLNAYDSLHFFDGSHQPKDVFTNQAIPDSGIAKAIGSPLSSDTISDSSSSKRTGSRNGSTLSNKSRFAEGDTMMTNGYEGKQEVNWNDFVNDDEDIGLSMDMSTVSDTIDPTTLDNLFGNTSPNANQHTISASNTPSPFDTTAHSIASETSISPNPALCFSPSVHHGPKSFYHGLTLSPDSLGERTAQANRMKQYQGIKSKSGSRKSNVRGDSQWQAKTEGTSPSALFDPPSPQDGITQDGVANAGQHGPQLWPAQIGGGFSMQQVPRGVLGFPAMPMAMGGLPAFNFAPAPWGQGPPYSLKIVSDTTKSRVETQIRIKISLSALPPGVHKLHLPKHTISKPKLLIKPAPARSADTLELHTALYCTSALQDDILKEKALKRSRAAAMSGKLDPLPELTEGEDNVNQGQQGAEVHICKGCITRERKRASRKKLKKPEDDKLWLQDEGRRIVVFNSLEIRDWSGPNDDGGSFSVDCQMRIACYCRHHAEKQGFNVIFTITDYQGNLIGQAMSAPIMITDDHKTHGANAAAANSPGDNAQSSQPSIMGQDVKKSSTGASGVALRLAPHPVTSELQSAMNHLGSYQYQGQPPTAHSSSNGQVPNSNPRLLSRPASPTSISGPNAKKRKASGSVKVPSGLSMTRIDTGHISNGPPQPQQGSAGSISSATSPSPFPMSAFQSGMEPLFATDGSGAVQPSFVTGPITPNGTGNEQILFAHGSGSRATSYDNAVMTNHHMYSAPASTLPSRAPSPGSFRNSTTTNINSNAISVQQQNPQFSQALVNELYNAMPMQMSTPPQPPSVIHKIIPAEGPKSGGIEVTILGSGFHRGLEVMFGDIRATTTTFWGESSLVCLLPPSPIATTVLVTLKHLDPAAAPQVSGKGTTFKYTDDDEQQLMRTALTVLGHKMNGKIEDIADVARRIIGNMDRPWNPSSNAGGHGQHGGAGGGQFNGYASGAEFEGHLLKVLDLIDLDDSPHKPRLNLRRATGQTMLHLACSLGLHRFVAGLLARGANPDIHDKGGYTPLHMASLNNQPEIVKRLMLGGADPSLRTLSGLTAADVARSREVVRAIRRVERQERSRSVGSPHSRSHSRASSMASIGSLWDPQTVVAPIDPEAVVESDTDPDTGEESPEYSGEESLEYSTENIGSEDESDATNEAWASSRRPSVASSRKASIHSGAVQPRNPGARVGAGLHSPAAAVTALKDQMTAQMHNFQQAMALHLQNMPQFPYLPQMPAMTPLADYQAFLNGAAVFQRFASLVPNARPGSAGSQSPTQATDSKWWNMSSLAAPLMGAPTPPPAYEEIYPQGDLDTKQASAVGAAADAEADEKCAALYDQGQSSVSPLDTLSSSDESGDEASDESTSEEMPEPNEQLKTPELLQIGRKNAITKEQQENLQRARAAKLKTLSRDSGLFFIWLPLLFIVLGAWLYNLFPTLPSAITGFLTSGTIGNIVAGVAPLG</sequence>
<evidence type="ECO:0000259" key="6">
    <source>
        <dbReference type="SMART" id="SM00429"/>
    </source>
</evidence>
<dbReference type="Pfam" id="PF25603">
    <property type="entry name" value="SPT23_MGA2_DBD"/>
    <property type="match status" value="1"/>
</dbReference>
<dbReference type="InterPro" id="IPR013783">
    <property type="entry name" value="Ig-like_fold"/>
</dbReference>
<feature type="transmembrane region" description="Helical" evidence="5">
    <location>
        <begin position="1465"/>
        <end position="1485"/>
    </location>
</feature>
<dbReference type="EMBL" id="QVQW01000009">
    <property type="protein sequence ID" value="RKU47428.1"/>
    <property type="molecule type" value="Genomic_DNA"/>
</dbReference>
<dbReference type="InterPro" id="IPR036770">
    <property type="entry name" value="Ankyrin_rpt-contain_sf"/>
</dbReference>
<keyword evidence="8" id="KW-1185">Reference proteome</keyword>
<dbReference type="GO" id="GO:0004842">
    <property type="term" value="F:ubiquitin-protein transferase activity"/>
    <property type="evidence" value="ECO:0007669"/>
    <property type="project" value="TreeGrafter"/>
</dbReference>
<feature type="compositionally biased region" description="Polar residues" evidence="4">
    <location>
        <begin position="220"/>
        <end position="234"/>
    </location>
</feature>
<dbReference type="PROSITE" id="PS50088">
    <property type="entry name" value="ANK_REPEAT"/>
    <property type="match status" value="2"/>
</dbReference>
<feature type="compositionally biased region" description="Low complexity" evidence="4">
    <location>
        <begin position="1108"/>
        <end position="1127"/>
    </location>
</feature>
<feature type="region of interest" description="Disordered" evidence="4">
    <location>
        <begin position="556"/>
        <end position="585"/>
    </location>
</feature>
<feature type="region of interest" description="Disordered" evidence="4">
    <location>
        <begin position="956"/>
        <end position="976"/>
    </location>
</feature>
<keyword evidence="2 3" id="KW-0040">ANK repeat</keyword>
<dbReference type="PANTHER" id="PTHR24171">
    <property type="entry name" value="ANKYRIN REPEAT DOMAIN-CONTAINING PROTEIN 39-RELATED"/>
    <property type="match status" value="1"/>
</dbReference>
<dbReference type="OrthoDB" id="71307at2759"/>
<dbReference type="CDD" id="cd00102">
    <property type="entry name" value="IPT"/>
    <property type="match status" value="1"/>
</dbReference>
<dbReference type="PROSITE" id="PS50297">
    <property type="entry name" value="ANK_REP_REGION"/>
    <property type="match status" value="2"/>
</dbReference>
<accession>A0A420YHQ8</accession>
<feature type="compositionally biased region" description="Acidic residues" evidence="4">
    <location>
        <begin position="1379"/>
        <end position="1395"/>
    </location>
</feature>
<feature type="region of interest" description="Disordered" evidence="4">
    <location>
        <begin position="1144"/>
        <end position="1219"/>
    </location>
</feature>
<dbReference type="Pfam" id="PF12796">
    <property type="entry name" value="Ank_2"/>
    <property type="match status" value="1"/>
</dbReference>
<feature type="compositionally biased region" description="Low complexity" evidence="4">
    <location>
        <begin position="70"/>
        <end position="92"/>
    </location>
</feature>
<evidence type="ECO:0000256" key="2">
    <source>
        <dbReference type="ARBA" id="ARBA00023043"/>
    </source>
</evidence>
<evidence type="ECO:0000256" key="5">
    <source>
        <dbReference type="SAM" id="Phobius"/>
    </source>
</evidence>
<feature type="region of interest" description="Disordered" evidence="4">
    <location>
        <begin position="613"/>
        <end position="718"/>
    </location>
</feature>
<dbReference type="SUPFAM" id="SSF81296">
    <property type="entry name" value="E set domains"/>
    <property type="match status" value="1"/>
</dbReference>
<name>A0A420YHQ8_9PEZI</name>
<dbReference type="SUPFAM" id="SSF48403">
    <property type="entry name" value="Ankyrin repeat"/>
    <property type="match status" value="1"/>
</dbReference>
<feature type="repeat" description="ANK" evidence="3">
    <location>
        <begin position="1014"/>
        <end position="1046"/>
    </location>
</feature>
<keyword evidence="5" id="KW-0812">Transmembrane</keyword>
<dbReference type="PANTHER" id="PTHR24171:SF8">
    <property type="entry name" value="BRCA1-ASSOCIATED RING DOMAIN PROTEIN 1"/>
    <property type="match status" value="1"/>
</dbReference>
<gene>
    <name evidence="7" type="ORF">DL546_008520</name>
</gene>
<evidence type="ECO:0000256" key="3">
    <source>
        <dbReference type="PROSITE-ProRule" id="PRU00023"/>
    </source>
</evidence>